<dbReference type="GO" id="GO:0005886">
    <property type="term" value="C:plasma membrane"/>
    <property type="evidence" value="ECO:0007669"/>
    <property type="project" value="UniProtKB-ARBA"/>
</dbReference>
<evidence type="ECO:0000256" key="2">
    <source>
        <dbReference type="ARBA" id="ARBA00008164"/>
    </source>
</evidence>
<protein>
    <submittedName>
        <fullName evidence="5">SPFH/Band 7/PHB domain protein</fullName>
    </submittedName>
</protein>
<dbReference type="InterPro" id="IPR001972">
    <property type="entry name" value="Stomatin_HflK_fam"/>
</dbReference>
<dbReference type="OrthoDB" id="9809197at2"/>
<evidence type="ECO:0000259" key="4">
    <source>
        <dbReference type="SMART" id="SM00244"/>
    </source>
</evidence>
<keyword evidence="6" id="KW-1185">Reference proteome</keyword>
<dbReference type="GO" id="GO:0098552">
    <property type="term" value="C:side of membrane"/>
    <property type="evidence" value="ECO:0007669"/>
    <property type="project" value="UniProtKB-ARBA"/>
</dbReference>
<dbReference type="Proteomes" id="UP000306585">
    <property type="component" value="Unassembled WGS sequence"/>
</dbReference>
<dbReference type="SMART" id="SM00244">
    <property type="entry name" value="PHB"/>
    <property type="match status" value="1"/>
</dbReference>
<dbReference type="GO" id="GO:0007005">
    <property type="term" value="P:mitochondrion organization"/>
    <property type="evidence" value="ECO:0007669"/>
    <property type="project" value="TreeGrafter"/>
</dbReference>
<accession>A0A5R9GWC9</accession>
<reference evidence="5 6" key="1">
    <citation type="journal article" date="2019" name="Appl. Environ. Microbiol.">
        <title>Environmental Evidence and Genomic Insight of Iron-oxidizing Bacteria Preference Towards More Corrosion Resistant Stainless Steel at Higher Salinities.</title>
        <authorList>
            <person name="Garrison C.E."/>
            <person name="Price K.A."/>
            <person name="Field E.K."/>
        </authorList>
    </citation>
    <scope>NUCLEOTIDE SEQUENCE [LARGE SCALE GENOMIC DNA]</scope>
    <source>
        <strain evidence="5 6">P3</strain>
    </source>
</reference>
<gene>
    <name evidence="5" type="ORF">FEF65_04410</name>
</gene>
<dbReference type="PANTHER" id="PTHR43327">
    <property type="entry name" value="STOMATIN-LIKE PROTEIN 2, MITOCHONDRIAL"/>
    <property type="match status" value="1"/>
</dbReference>
<dbReference type="FunFam" id="3.30.479.30:FF:000004">
    <property type="entry name" value="Putative membrane protease family, stomatin"/>
    <property type="match status" value="1"/>
</dbReference>
<comment type="subcellular location">
    <subcellularLocation>
        <location evidence="1">Membrane</location>
        <topology evidence="1">Single-pass membrane protein</topology>
    </subcellularLocation>
</comment>
<dbReference type="SUPFAM" id="SSF117892">
    <property type="entry name" value="Band 7/SPFH domain"/>
    <property type="match status" value="1"/>
</dbReference>
<dbReference type="InterPro" id="IPR001107">
    <property type="entry name" value="Band_7"/>
</dbReference>
<dbReference type="InterPro" id="IPR036013">
    <property type="entry name" value="Band_7/SPFH_dom_sf"/>
</dbReference>
<dbReference type="RefSeq" id="WP_138238577.1">
    <property type="nucleotide sequence ID" value="NZ_VBRY01000003.1"/>
</dbReference>
<dbReference type="InterPro" id="IPR050710">
    <property type="entry name" value="Band7/mec-2_domain"/>
</dbReference>
<feature type="domain" description="Band 7" evidence="4">
    <location>
        <begin position="25"/>
        <end position="183"/>
    </location>
</feature>
<keyword evidence="3" id="KW-0472">Membrane</keyword>
<dbReference type="AlphaFoldDB" id="A0A5R9GWC9"/>
<comment type="caution">
    <text evidence="5">The sequence shown here is derived from an EMBL/GenBank/DDBJ whole genome shotgun (WGS) entry which is preliminary data.</text>
</comment>
<dbReference type="Pfam" id="PF01145">
    <property type="entry name" value="Band_7"/>
    <property type="match status" value="1"/>
</dbReference>
<proteinExistence type="inferred from homology"/>
<comment type="similarity">
    <text evidence="2">Belongs to the band 7/mec-2 family.</text>
</comment>
<keyword evidence="3" id="KW-1133">Transmembrane helix</keyword>
<evidence type="ECO:0000256" key="3">
    <source>
        <dbReference type="SAM" id="Phobius"/>
    </source>
</evidence>
<evidence type="ECO:0000256" key="1">
    <source>
        <dbReference type="ARBA" id="ARBA00004167"/>
    </source>
</evidence>
<evidence type="ECO:0000313" key="6">
    <source>
        <dbReference type="Proteomes" id="UP000306585"/>
    </source>
</evidence>
<dbReference type="EMBL" id="VBRY01000003">
    <property type="protein sequence ID" value="TLS68242.1"/>
    <property type="molecule type" value="Genomic_DNA"/>
</dbReference>
<keyword evidence="3" id="KW-0812">Transmembrane</keyword>
<dbReference type="CDD" id="cd08829">
    <property type="entry name" value="SPFH_paraslipin"/>
    <property type="match status" value="1"/>
</dbReference>
<dbReference type="Gene3D" id="3.30.479.30">
    <property type="entry name" value="Band 7 domain"/>
    <property type="match status" value="1"/>
</dbReference>
<evidence type="ECO:0000313" key="5">
    <source>
        <dbReference type="EMBL" id="TLS68242.1"/>
    </source>
</evidence>
<dbReference type="PRINTS" id="PR00721">
    <property type="entry name" value="STOMATIN"/>
</dbReference>
<name>A0A5R9GWC9_9PROT</name>
<sequence length="286" mass="30556">MDETLSAGTLLMLFIGAILAMAVGMGVRIVPQGSNYVVQRLGKYLKTLPPGLNFIIPFVDDVAARVTTKEIVLDIPGQEVITRDNAVIIANAVAFIQVTKPDQAIYGVENYEQAIVNIIQTTLRSIIGGTALDDALSSREEIRVKLKDGIADNITDWGITLKNVEIQDIKPSVTMQQAMEAQAAAERLRRATVTKAEGEKAAAILEAQGRMEASKLDAEAQVILSNASKVAIENVSGAIQGQELPAMYLLGQKYIEAIGDVAASDNAKTMIIPADLPAAIRGMLGK</sequence>
<dbReference type="PANTHER" id="PTHR43327:SF10">
    <property type="entry name" value="STOMATIN-LIKE PROTEIN 2, MITOCHONDRIAL"/>
    <property type="match status" value="1"/>
</dbReference>
<organism evidence="5 6">
    <name type="scientific">Mariprofundus erugo</name>
    <dbReference type="NCBI Taxonomy" id="2528639"/>
    <lineage>
        <taxon>Bacteria</taxon>
        <taxon>Pseudomonadati</taxon>
        <taxon>Pseudomonadota</taxon>
        <taxon>Candidatius Mariprofundia</taxon>
        <taxon>Mariprofundales</taxon>
        <taxon>Mariprofundaceae</taxon>
        <taxon>Mariprofundus</taxon>
    </lineage>
</organism>
<feature type="transmembrane region" description="Helical" evidence="3">
    <location>
        <begin position="6"/>
        <end position="30"/>
    </location>
</feature>